<protein>
    <submittedName>
        <fullName evidence="7">Serine/threonine-protein kinase PknD</fullName>
        <ecNumber evidence="7">2.7.11.1</ecNumber>
    </submittedName>
</protein>
<dbReference type="GO" id="GO:0004674">
    <property type="term" value="F:protein serine/threonine kinase activity"/>
    <property type="evidence" value="ECO:0007669"/>
    <property type="project" value="UniProtKB-EC"/>
</dbReference>
<feature type="repeat" description="WD" evidence="3">
    <location>
        <begin position="1268"/>
        <end position="1309"/>
    </location>
</feature>
<dbReference type="InterPro" id="IPR015943">
    <property type="entry name" value="WD40/YVTN_repeat-like_dom_sf"/>
</dbReference>
<gene>
    <name evidence="7" type="primary">pknD_5</name>
    <name evidence="7" type="ORF">Pla133_45160</name>
</gene>
<proteinExistence type="predicted"/>
<dbReference type="Pfam" id="PF00069">
    <property type="entry name" value="Pkinase"/>
    <property type="match status" value="2"/>
</dbReference>
<feature type="repeat" description="WD" evidence="3">
    <location>
        <begin position="1310"/>
        <end position="1351"/>
    </location>
</feature>
<dbReference type="InterPro" id="IPR036322">
    <property type="entry name" value="WD40_repeat_dom_sf"/>
</dbReference>
<dbReference type="Gene3D" id="2.130.10.10">
    <property type="entry name" value="YVTN repeat-like/Quinoprotein amine dehydrogenase"/>
    <property type="match status" value="2"/>
</dbReference>
<dbReference type="PANTHER" id="PTHR19848">
    <property type="entry name" value="WD40 REPEAT PROTEIN"/>
    <property type="match status" value="1"/>
</dbReference>
<dbReference type="InterPro" id="IPR020472">
    <property type="entry name" value="WD40_PAC1"/>
</dbReference>
<feature type="domain" description="Protein kinase" evidence="6">
    <location>
        <begin position="176"/>
        <end position="501"/>
    </location>
</feature>
<dbReference type="SUPFAM" id="SSF50998">
    <property type="entry name" value="Quinoprotein alcohol dehydrogenase-like"/>
    <property type="match status" value="1"/>
</dbReference>
<keyword evidence="5" id="KW-1133">Transmembrane helix</keyword>
<dbReference type="PANTHER" id="PTHR19848:SF8">
    <property type="entry name" value="F-BOX AND WD REPEAT DOMAIN CONTAINING 7"/>
    <property type="match status" value="1"/>
</dbReference>
<dbReference type="InterPro" id="IPR001680">
    <property type="entry name" value="WD40_rpt"/>
</dbReference>
<feature type="repeat" description="WD" evidence="3">
    <location>
        <begin position="864"/>
        <end position="905"/>
    </location>
</feature>
<feature type="region of interest" description="Disordered" evidence="4">
    <location>
        <begin position="363"/>
        <end position="400"/>
    </location>
</feature>
<dbReference type="CDD" id="cd14014">
    <property type="entry name" value="STKc_PknB_like"/>
    <property type="match status" value="1"/>
</dbReference>
<reference evidence="7 8" key="1">
    <citation type="submission" date="2019-02" db="EMBL/GenBank/DDBJ databases">
        <title>Deep-cultivation of Planctomycetes and their phenomic and genomic characterization uncovers novel biology.</title>
        <authorList>
            <person name="Wiegand S."/>
            <person name="Jogler M."/>
            <person name="Boedeker C."/>
            <person name="Pinto D."/>
            <person name="Vollmers J."/>
            <person name="Rivas-Marin E."/>
            <person name="Kohn T."/>
            <person name="Peeters S.H."/>
            <person name="Heuer A."/>
            <person name="Rast P."/>
            <person name="Oberbeckmann S."/>
            <person name="Bunk B."/>
            <person name="Jeske O."/>
            <person name="Meyerdierks A."/>
            <person name="Storesund J.E."/>
            <person name="Kallscheuer N."/>
            <person name="Luecker S."/>
            <person name="Lage O.M."/>
            <person name="Pohl T."/>
            <person name="Merkel B.J."/>
            <person name="Hornburger P."/>
            <person name="Mueller R.-W."/>
            <person name="Bruemmer F."/>
            <person name="Labrenz M."/>
            <person name="Spormann A.M."/>
            <person name="Op den Camp H."/>
            <person name="Overmann J."/>
            <person name="Amann R."/>
            <person name="Jetten M.S.M."/>
            <person name="Mascher T."/>
            <person name="Medema M.H."/>
            <person name="Devos D.P."/>
            <person name="Kaster A.-K."/>
            <person name="Ovreas L."/>
            <person name="Rohde M."/>
            <person name="Galperin M.Y."/>
            <person name="Jogler C."/>
        </authorList>
    </citation>
    <scope>NUCLEOTIDE SEQUENCE [LARGE SCALE GENOMIC DNA]</scope>
    <source>
        <strain evidence="7 8">Pla133</strain>
    </source>
</reference>
<sequence length="1550" mass="169474">MPDSDSTPRGDSPPRGRGPGAPLGPPGSTPTPRPPGGSTGAAAGPGDETRRPGSTSGRQRITGGGPEPAPPPSSDVILRAYARSLEVGAERELASLRREHPELRHDFEALDNAWTRLAPLLGLSSHTPTAPQRPGADVDPGISLDRRPGSAPSGDGAQGGPLLDRIASRSVPPERYRARREIARGGMGSIQSVWDEDLRRHLVMKVMLQPQDRDPGVVSRPPDSRQISRFLEEAQITSQLDHPSIVPVHDIGIDEQSRLYFTMPLVQGEELGKVIAKARAGEDGWTRTRLLSVLVKVMEAVAFAHSRGVIHRDLKPENIMVGRFGQTYVMDWGLARVLDETERAEHEKGKTTLDVIRDRVKRGGKGLRRPQVRTERHTDDRGDRSSVDTLDGDVVGTPGYMAPEQALGQRDKIGPRADIYAIGSILYQLLTGYRPFDDPVSRESGSPLFERILESEPVDIRDLEKDCPTEIVAITKMAMAHDQADRYESMLAMIDDVRAYLEGHVVRAYEAGLLAEVRKWIVRNRVLASTVGIAGAAVIGLIVLFVWQQQRNLSDMQAEQKRTELARNQAVESSIEEQRQRQLAEAARQEENRARAKAEDQAAEAERQRSLADNRRIEVEQIANELRLREAVQRRLRYAANLRAADIALAANDQPEARRQLEACEDDLRGWEWAYLAQRVDLSLGSIERCARDPVDVAALGGGEIGVLAADESLALWYFGADRAHQRWKLRAVPKDMAYDADSGLFVVSHGLGPLTVLRRRISTELRRLVDPTAFDLEFGPLDLERGGGRVVAGVIGSGSRGRERSATVFDTSNAKPLAALSGRRARIVTAVSWSQDGAWLAIGYDDGQFQLYDGIDYKLIDELAPHSEAITALTFSDDNSRLVCASADDSATVFDIASRGALFALRGHTGPITAALFGSDDRWIATASTDRSVRVWDAGSGVLQSTLNGHRGTVVGLDLEPDTGRLISLAADRSVRAWDPSAGAPASTIDMRRSRSRGWVDFSPDSKRVVLPNAFSAQVLDLRTLEPVAAIGDGSFLSGRVRHSPDGALLVAPSLGELVAWDSATGERAGVIGKLPRQFSLFELSRDGSLAVASGPMRAQFDLDGSERDGPPPDIVALWADPLAALRSDGDAAGNFEFDADWTVDLPRGVSALALLPIPGRRDVLVACSDGAVRRYDVRASGALQLTATLLPERGRIWAGFDQVARIAISFIEALDGSGFHLAARLVPRPEPLCLSIAPQTGILAVGASDGAVDLWNLADGSHRTMLVGHEGAVNAVQFSPDGSRLLTASNDESLRIWEVQLGESLIVLRNHEGPVLDARFTPDGSRIVSVGSDGTARLWETEPQEERFDARRRAREKQRAARQYLLGTLDRFVSTTELMEAISDDASLTEPMRKQIADYVRFFGENATRLASDAWSVVQDEGREQEEYEDALAWSLFACSLEPEQSIFLRTLGIAQFRMGLNQACIETLLEAGQMHRRGQRIEELAVLAMAYAEIGEQDNSDRFRREFETMMEESMWSKNGLVQALDRELRDRLGSAPAPLETESQGG</sequence>
<evidence type="ECO:0000256" key="5">
    <source>
        <dbReference type="SAM" id="Phobius"/>
    </source>
</evidence>
<feature type="compositionally biased region" description="Basic and acidic residues" evidence="4">
    <location>
        <begin position="372"/>
        <end position="386"/>
    </location>
</feature>
<organism evidence="7 8">
    <name type="scientific">Engelhardtia mirabilis</name>
    <dbReference type="NCBI Taxonomy" id="2528011"/>
    <lineage>
        <taxon>Bacteria</taxon>
        <taxon>Pseudomonadati</taxon>
        <taxon>Planctomycetota</taxon>
        <taxon>Planctomycetia</taxon>
        <taxon>Planctomycetia incertae sedis</taxon>
        <taxon>Engelhardtia</taxon>
    </lineage>
</organism>
<dbReference type="InterPro" id="IPR019775">
    <property type="entry name" value="WD40_repeat_CS"/>
</dbReference>
<dbReference type="KEGG" id="pbap:Pla133_45160"/>
<keyword evidence="2" id="KW-0677">Repeat</keyword>
<keyword evidence="5" id="KW-0812">Transmembrane</keyword>
<name>A0A518BQY9_9BACT</name>
<dbReference type="PROSITE" id="PS00678">
    <property type="entry name" value="WD_REPEATS_1"/>
    <property type="match status" value="2"/>
</dbReference>
<dbReference type="PROSITE" id="PS50011">
    <property type="entry name" value="PROTEIN_KINASE_DOM"/>
    <property type="match status" value="1"/>
</dbReference>
<dbReference type="SMART" id="SM00220">
    <property type="entry name" value="S_TKc"/>
    <property type="match status" value="1"/>
</dbReference>
<dbReference type="PRINTS" id="PR00320">
    <property type="entry name" value="GPROTEINBRPT"/>
</dbReference>
<dbReference type="SMART" id="SM00320">
    <property type="entry name" value="WD40"/>
    <property type="match status" value="7"/>
</dbReference>
<feature type="repeat" description="WD" evidence="3">
    <location>
        <begin position="1236"/>
        <end position="1267"/>
    </location>
</feature>
<feature type="transmembrane region" description="Helical" evidence="5">
    <location>
        <begin position="526"/>
        <end position="547"/>
    </location>
</feature>
<feature type="compositionally biased region" description="Pro residues" evidence="4">
    <location>
        <begin position="22"/>
        <end position="35"/>
    </location>
</feature>
<dbReference type="CDD" id="cd00200">
    <property type="entry name" value="WD40"/>
    <property type="match status" value="1"/>
</dbReference>
<dbReference type="SUPFAM" id="SSF50978">
    <property type="entry name" value="WD40 repeat-like"/>
    <property type="match status" value="2"/>
</dbReference>
<feature type="region of interest" description="Disordered" evidence="4">
    <location>
        <begin position="578"/>
        <end position="609"/>
    </location>
</feature>
<dbReference type="InterPro" id="IPR024977">
    <property type="entry name" value="Apc4-like_WD40_dom"/>
</dbReference>
<dbReference type="InterPro" id="IPR011047">
    <property type="entry name" value="Quinoprotein_ADH-like_sf"/>
</dbReference>
<dbReference type="PROSITE" id="PS50082">
    <property type="entry name" value="WD_REPEATS_2"/>
    <property type="match status" value="6"/>
</dbReference>
<dbReference type="PROSITE" id="PS00108">
    <property type="entry name" value="PROTEIN_KINASE_ST"/>
    <property type="match status" value="1"/>
</dbReference>
<feature type="repeat" description="WD" evidence="3">
    <location>
        <begin position="948"/>
        <end position="989"/>
    </location>
</feature>
<keyword evidence="7" id="KW-0418">Kinase</keyword>
<dbReference type="Gene3D" id="1.10.510.10">
    <property type="entry name" value="Transferase(Phosphotransferase) domain 1"/>
    <property type="match status" value="1"/>
</dbReference>
<dbReference type="Pfam" id="PF12894">
    <property type="entry name" value="ANAPC4_WD40"/>
    <property type="match status" value="1"/>
</dbReference>
<feature type="region of interest" description="Disordered" evidence="4">
    <location>
        <begin position="125"/>
        <end position="171"/>
    </location>
</feature>
<evidence type="ECO:0000256" key="3">
    <source>
        <dbReference type="PROSITE-ProRule" id="PRU00221"/>
    </source>
</evidence>
<evidence type="ECO:0000313" key="7">
    <source>
        <dbReference type="EMBL" id="QDU69397.1"/>
    </source>
</evidence>
<keyword evidence="8" id="KW-1185">Reference proteome</keyword>
<accession>A0A518BQY9</accession>
<evidence type="ECO:0000256" key="2">
    <source>
        <dbReference type="ARBA" id="ARBA00022737"/>
    </source>
</evidence>
<dbReference type="InterPro" id="IPR011009">
    <property type="entry name" value="Kinase-like_dom_sf"/>
</dbReference>
<dbReference type="Gene3D" id="3.30.200.20">
    <property type="entry name" value="Phosphorylase Kinase, domain 1"/>
    <property type="match status" value="1"/>
</dbReference>
<dbReference type="EC" id="2.7.11.1" evidence="7"/>
<keyword evidence="7" id="KW-0808">Transferase</keyword>
<evidence type="ECO:0000256" key="1">
    <source>
        <dbReference type="ARBA" id="ARBA00022574"/>
    </source>
</evidence>
<keyword evidence="5" id="KW-0472">Membrane</keyword>
<dbReference type="InterPro" id="IPR008271">
    <property type="entry name" value="Ser/Thr_kinase_AS"/>
</dbReference>
<keyword evidence="1 3" id="KW-0853">WD repeat</keyword>
<dbReference type="GO" id="GO:0005524">
    <property type="term" value="F:ATP binding"/>
    <property type="evidence" value="ECO:0007669"/>
    <property type="project" value="InterPro"/>
</dbReference>
<evidence type="ECO:0000259" key="6">
    <source>
        <dbReference type="PROSITE" id="PS50011"/>
    </source>
</evidence>
<feature type="region of interest" description="Disordered" evidence="4">
    <location>
        <begin position="1"/>
        <end position="76"/>
    </location>
</feature>
<evidence type="ECO:0000313" key="8">
    <source>
        <dbReference type="Proteomes" id="UP000316921"/>
    </source>
</evidence>
<dbReference type="PROSITE" id="PS50294">
    <property type="entry name" value="WD_REPEATS_REGION"/>
    <property type="match status" value="5"/>
</dbReference>
<dbReference type="Proteomes" id="UP000316921">
    <property type="component" value="Chromosome"/>
</dbReference>
<feature type="repeat" description="WD" evidence="3">
    <location>
        <begin position="906"/>
        <end position="947"/>
    </location>
</feature>
<dbReference type="Pfam" id="PF00400">
    <property type="entry name" value="WD40"/>
    <property type="match status" value="4"/>
</dbReference>
<feature type="compositionally biased region" description="Basic and acidic residues" evidence="4">
    <location>
        <begin position="1"/>
        <end position="14"/>
    </location>
</feature>
<evidence type="ECO:0000256" key="4">
    <source>
        <dbReference type="SAM" id="MobiDB-lite"/>
    </source>
</evidence>
<dbReference type="SUPFAM" id="SSF56112">
    <property type="entry name" value="Protein kinase-like (PK-like)"/>
    <property type="match status" value="1"/>
</dbReference>
<dbReference type="EMBL" id="CP036287">
    <property type="protein sequence ID" value="QDU69397.1"/>
    <property type="molecule type" value="Genomic_DNA"/>
</dbReference>
<dbReference type="InterPro" id="IPR000719">
    <property type="entry name" value="Prot_kinase_dom"/>
</dbReference>